<proteinExistence type="predicted"/>
<dbReference type="Proteomes" id="UP000007038">
    <property type="component" value="Chromosome"/>
</dbReference>
<sequence>MIIMFYPPIFKKKSKMVHVPIFKPLQKFLNAVGEDRDTFVTSSHGKHFFTLKSFGN</sequence>
<name>E4UCR0_LIBSC</name>
<reference evidence="1 2" key="3">
    <citation type="journal article" date="2011" name="PLoS ONE">
        <title>The Complete Genome Sequence of 'Candidatus Liberibacter solanacearum', the Bacterium Associated with Potato Zebra Chip Disease.</title>
        <authorList>
            <person name="Lin H."/>
            <person name="Lou B."/>
            <person name="Glynn J.M."/>
            <person name="Doddapaneni H."/>
            <person name="Civerolo E.L."/>
            <person name="Chen C."/>
            <person name="Duan Y."/>
            <person name="Zhou L."/>
            <person name="Vahling C.M."/>
        </authorList>
    </citation>
    <scope>NUCLEOTIDE SEQUENCE [LARGE SCALE GENOMIC DNA]</scope>
    <source>
        <strain evidence="1 2">CLso-ZC1</strain>
    </source>
</reference>
<reference key="2">
    <citation type="submission" date="2010-11" db="EMBL/GenBank/DDBJ databases">
        <authorList>
            <person name="Lin H."/>
            <person name="Doddapaneni H.V."/>
            <person name="Lou B."/>
            <person name="Civerolo E.L."/>
            <person name="Chen C."/>
            <person name="Duan Y."/>
            <person name="Zhou L."/>
            <person name="Glynn J."/>
        </authorList>
    </citation>
    <scope>NUCLEOTIDE SEQUENCE</scope>
    <source>
        <strain>CLso-ZC1</strain>
    </source>
</reference>
<dbReference type="HOGENOM" id="CLU_3008877_0_0_5"/>
<gene>
    <name evidence="1" type="ordered locus">CKC_02000</name>
</gene>
<reference evidence="2" key="1">
    <citation type="submission" date="2010-11" db="EMBL/GenBank/DDBJ databases">
        <title>Complete genome sequence of Candidatus Liberibacter solanacearum CLso-ZC1.</title>
        <authorList>
            <person name="Lin H."/>
            <person name="Doddapaneni H.V."/>
            <person name="Lou B."/>
            <person name="Civerolo E.L."/>
            <person name="Chen C."/>
            <person name="Duan Y."/>
            <person name="Zhou L."/>
            <person name="Glynn J."/>
        </authorList>
    </citation>
    <scope>NUCLEOTIDE SEQUENCE [LARGE SCALE GENOMIC DNA]</scope>
    <source>
        <strain evidence="2">CLso-ZC1</strain>
    </source>
</reference>
<evidence type="ECO:0000313" key="1">
    <source>
        <dbReference type="EMBL" id="ADR52151.1"/>
    </source>
</evidence>
<organism evidence="1 2">
    <name type="scientific">Liberibacter solanacearum (strain CLso-ZC1)</name>
    <dbReference type="NCBI Taxonomy" id="658172"/>
    <lineage>
        <taxon>Bacteria</taxon>
        <taxon>Pseudomonadati</taxon>
        <taxon>Pseudomonadota</taxon>
        <taxon>Alphaproteobacteria</taxon>
        <taxon>Hyphomicrobiales</taxon>
        <taxon>Rhizobiaceae</taxon>
        <taxon>Liberibacter</taxon>
    </lineage>
</organism>
<evidence type="ECO:0000313" key="2">
    <source>
        <dbReference type="Proteomes" id="UP000007038"/>
    </source>
</evidence>
<dbReference type="EMBL" id="CP002371">
    <property type="protein sequence ID" value="ADR52151.1"/>
    <property type="molecule type" value="Genomic_DNA"/>
</dbReference>
<protein>
    <submittedName>
        <fullName evidence="1">Uncharacterized protein</fullName>
    </submittedName>
</protein>
<dbReference type="AlphaFoldDB" id="E4UCR0"/>
<accession>E4UCR0</accession>
<dbReference type="KEGG" id="lso:CKC_02000"/>